<name>A0AA40K698_9PEZI</name>
<dbReference type="Proteomes" id="UP001172159">
    <property type="component" value="Unassembled WGS sequence"/>
</dbReference>
<accession>A0AA40K698</accession>
<evidence type="ECO:0000313" key="1">
    <source>
        <dbReference type="EMBL" id="KAK0747568.1"/>
    </source>
</evidence>
<evidence type="ECO:0000313" key="2">
    <source>
        <dbReference type="Proteomes" id="UP001172159"/>
    </source>
</evidence>
<organism evidence="1 2">
    <name type="scientific">Apiosordaria backusii</name>
    <dbReference type="NCBI Taxonomy" id="314023"/>
    <lineage>
        <taxon>Eukaryota</taxon>
        <taxon>Fungi</taxon>
        <taxon>Dikarya</taxon>
        <taxon>Ascomycota</taxon>
        <taxon>Pezizomycotina</taxon>
        <taxon>Sordariomycetes</taxon>
        <taxon>Sordariomycetidae</taxon>
        <taxon>Sordariales</taxon>
        <taxon>Lasiosphaeriaceae</taxon>
        <taxon>Apiosordaria</taxon>
    </lineage>
</organism>
<sequence>MPNLESFAATCTGAEDGKHRTTDCGSCGSEYQCLIDGRYGVVVVVVVIVLGLGGGRPGERISDPPRLMGSWGAAGLGRGSSGGALLDVLWALVVRQDDLQCMATAAAAGTSIGTRYAVPFLLNLPRFSCTTLWFSGLTHARRTQHKHCFQALTQEEGLGCHWTGPRTTYKIRARHALLCWPFTASATAALHCKNVRIWEADAEPAPSRLGAARKEGEMATCALTSGSRPGVVLVEHEKPPAIGLFGRRPWSAGAKSDFDLGSRLVGSVVAPTRGTGYMYGYIQYCHN</sequence>
<dbReference type="AlphaFoldDB" id="A0AA40K698"/>
<protein>
    <submittedName>
        <fullName evidence="1">Uncharacterized protein</fullName>
    </submittedName>
</protein>
<dbReference type="EMBL" id="JAUKTV010000001">
    <property type="protein sequence ID" value="KAK0747568.1"/>
    <property type="molecule type" value="Genomic_DNA"/>
</dbReference>
<comment type="caution">
    <text evidence="1">The sequence shown here is derived from an EMBL/GenBank/DDBJ whole genome shotgun (WGS) entry which is preliminary data.</text>
</comment>
<keyword evidence="2" id="KW-1185">Reference proteome</keyword>
<reference evidence="1" key="1">
    <citation type="submission" date="2023-06" db="EMBL/GenBank/DDBJ databases">
        <title>Genome-scale phylogeny and comparative genomics of the fungal order Sordariales.</title>
        <authorList>
            <consortium name="Lawrence Berkeley National Laboratory"/>
            <person name="Hensen N."/>
            <person name="Bonometti L."/>
            <person name="Westerberg I."/>
            <person name="Brannstrom I.O."/>
            <person name="Guillou S."/>
            <person name="Cros-Aarteil S."/>
            <person name="Calhoun S."/>
            <person name="Haridas S."/>
            <person name="Kuo A."/>
            <person name="Mondo S."/>
            <person name="Pangilinan J."/>
            <person name="Riley R."/>
            <person name="Labutti K."/>
            <person name="Andreopoulos B."/>
            <person name="Lipzen A."/>
            <person name="Chen C."/>
            <person name="Yanf M."/>
            <person name="Daum C."/>
            <person name="Ng V."/>
            <person name="Clum A."/>
            <person name="Steindorff A."/>
            <person name="Ohm R."/>
            <person name="Martin F."/>
            <person name="Silar P."/>
            <person name="Natvig D."/>
            <person name="Lalanne C."/>
            <person name="Gautier V."/>
            <person name="Ament-Velasquez S.L."/>
            <person name="Kruys A."/>
            <person name="Hutchinson M.I."/>
            <person name="Powell A.J."/>
            <person name="Barry K."/>
            <person name="Miller A.N."/>
            <person name="Grigoriev I.V."/>
            <person name="Debuchy R."/>
            <person name="Gladieux P."/>
            <person name="Thoren M.H."/>
            <person name="Johannesson H."/>
        </authorList>
    </citation>
    <scope>NUCLEOTIDE SEQUENCE</scope>
    <source>
        <strain evidence="1">CBS 540.89</strain>
    </source>
</reference>
<proteinExistence type="predicted"/>
<gene>
    <name evidence="1" type="ORF">B0T21DRAFT_388617</name>
</gene>